<keyword evidence="1" id="KW-1133">Transmembrane helix</keyword>
<dbReference type="Proteomes" id="UP001524587">
    <property type="component" value="Unassembled WGS sequence"/>
</dbReference>
<proteinExistence type="predicted"/>
<organism evidence="2 3">
    <name type="scientific">Endosaccharibacter trunci</name>
    <dbReference type="NCBI Taxonomy" id="2812733"/>
    <lineage>
        <taxon>Bacteria</taxon>
        <taxon>Pseudomonadati</taxon>
        <taxon>Pseudomonadota</taxon>
        <taxon>Alphaproteobacteria</taxon>
        <taxon>Acetobacterales</taxon>
        <taxon>Acetobacteraceae</taxon>
        <taxon>Endosaccharibacter</taxon>
    </lineage>
</organism>
<evidence type="ECO:0000313" key="2">
    <source>
        <dbReference type="EMBL" id="MCQ8278253.1"/>
    </source>
</evidence>
<sequence>MTVGYDYMLKKGAGPSAPKVFFDTKIVPAIVNMLGAGEVALDTAARRLRVRPSVLLGGAGAVLGVAVLAASRR</sequence>
<dbReference type="RefSeq" id="WP_422863724.1">
    <property type="nucleotide sequence ID" value="NZ_JAMSKV010000005.1"/>
</dbReference>
<comment type="caution">
    <text evidence="2">The sequence shown here is derived from an EMBL/GenBank/DDBJ whole genome shotgun (WGS) entry which is preliminary data.</text>
</comment>
<keyword evidence="1" id="KW-0472">Membrane</keyword>
<keyword evidence="3" id="KW-1185">Reference proteome</keyword>
<feature type="transmembrane region" description="Helical" evidence="1">
    <location>
        <begin position="53"/>
        <end position="71"/>
    </location>
</feature>
<keyword evidence="1" id="KW-0812">Transmembrane</keyword>
<dbReference type="EMBL" id="JAMSKV010000005">
    <property type="protein sequence ID" value="MCQ8278253.1"/>
    <property type="molecule type" value="Genomic_DNA"/>
</dbReference>
<evidence type="ECO:0000256" key="1">
    <source>
        <dbReference type="SAM" id="Phobius"/>
    </source>
</evidence>
<reference evidence="2 3" key="1">
    <citation type="submission" date="2022-06" db="EMBL/GenBank/DDBJ databases">
        <title>Endosaccharibacter gen. nov., sp. nov., endophytic bacteria isolated from sugarcane.</title>
        <authorList>
            <person name="Pitiwittayakul N."/>
            <person name="Yukphan P."/>
            <person name="Charoenyingcharoen P."/>
            <person name="Tanasupawat S."/>
        </authorList>
    </citation>
    <scope>NUCLEOTIDE SEQUENCE [LARGE SCALE GENOMIC DNA]</scope>
    <source>
        <strain evidence="2 3">KSS8</strain>
    </source>
</reference>
<protein>
    <submittedName>
        <fullName evidence="2">Uncharacterized protein</fullName>
    </submittedName>
</protein>
<name>A0ABT1W8V1_9PROT</name>
<gene>
    <name evidence="2" type="ORF">NFI95_07300</name>
</gene>
<evidence type="ECO:0000313" key="3">
    <source>
        <dbReference type="Proteomes" id="UP001524587"/>
    </source>
</evidence>
<accession>A0ABT1W8V1</accession>